<accession>A0A161RJK8</accession>
<dbReference type="PANTHER" id="PTHR40035:SF1">
    <property type="entry name" value="ATP SYNTHASE PROTEIN I"/>
    <property type="match status" value="1"/>
</dbReference>
<feature type="transmembrane region" description="Helical" evidence="6">
    <location>
        <begin position="97"/>
        <end position="113"/>
    </location>
</feature>
<keyword evidence="3 6" id="KW-0812">Transmembrane</keyword>
<keyword evidence="2" id="KW-1003">Cell membrane</keyword>
<evidence type="ECO:0000313" key="7">
    <source>
        <dbReference type="EMBL" id="KZE38428.1"/>
    </source>
</evidence>
<organism evidence="7 8">
    <name type="scientific">Bhargavaea cecembensis</name>
    <dbReference type="NCBI Taxonomy" id="394098"/>
    <lineage>
        <taxon>Bacteria</taxon>
        <taxon>Bacillati</taxon>
        <taxon>Bacillota</taxon>
        <taxon>Bacilli</taxon>
        <taxon>Bacillales</taxon>
        <taxon>Caryophanaceae</taxon>
        <taxon>Bhargavaea</taxon>
    </lineage>
</organism>
<evidence type="ECO:0000313" key="8">
    <source>
        <dbReference type="Proteomes" id="UP000076490"/>
    </source>
</evidence>
<feature type="transmembrane region" description="Helical" evidence="6">
    <location>
        <begin position="74"/>
        <end position="91"/>
    </location>
</feature>
<keyword evidence="4 6" id="KW-1133">Transmembrane helix</keyword>
<dbReference type="RefSeq" id="WP_063179904.1">
    <property type="nucleotide sequence ID" value="NZ_LQNT01000009.1"/>
</dbReference>
<keyword evidence="5 6" id="KW-0472">Membrane</keyword>
<dbReference type="PANTHER" id="PTHR40035">
    <property type="entry name" value="ATP SYNTHASE PROTEIN I"/>
    <property type="match status" value="1"/>
</dbReference>
<reference evidence="7 8" key="1">
    <citation type="submission" date="2016-01" db="EMBL/GenBank/DDBJ databases">
        <title>Whole genome sequencing of Bhargavaea cecembensis T14.</title>
        <authorList>
            <person name="Hong K.W."/>
        </authorList>
    </citation>
    <scope>NUCLEOTIDE SEQUENCE [LARGE SCALE GENOMIC DNA]</scope>
    <source>
        <strain evidence="7 8">T14</strain>
    </source>
</reference>
<evidence type="ECO:0000256" key="6">
    <source>
        <dbReference type="SAM" id="Phobius"/>
    </source>
</evidence>
<comment type="caution">
    <text evidence="7">The sequence shown here is derived from an EMBL/GenBank/DDBJ whole genome shotgun (WGS) entry which is preliminary data.</text>
</comment>
<feature type="transmembrane region" description="Helical" evidence="6">
    <location>
        <begin position="12"/>
        <end position="28"/>
    </location>
</feature>
<sequence>MENLRQIHNRQKRALFFLLAMLALGWGFSPWPTVFAGLILGVLFGLYNFWILTRRMERFDRAMAEGKKAPSLGSGLRFASGIAAAAIAVSLPETFDLIATVIGLMIPYLFLLAERIISQLKHPDPGGKER</sequence>
<feature type="transmembrane region" description="Helical" evidence="6">
    <location>
        <begin position="34"/>
        <end position="53"/>
    </location>
</feature>
<dbReference type="InterPro" id="IPR005598">
    <property type="entry name" value="ATP_synth_I"/>
</dbReference>
<dbReference type="Proteomes" id="UP000076490">
    <property type="component" value="Unassembled WGS sequence"/>
</dbReference>
<comment type="subcellular location">
    <subcellularLocation>
        <location evidence="1">Cell membrane</location>
        <topology evidence="1">Multi-pass membrane protein</topology>
    </subcellularLocation>
</comment>
<evidence type="ECO:0000256" key="1">
    <source>
        <dbReference type="ARBA" id="ARBA00004651"/>
    </source>
</evidence>
<protein>
    <submittedName>
        <fullName evidence="7">ATP synthase I</fullName>
    </submittedName>
</protein>
<gene>
    <name evidence="7" type="ORF">AV656_05805</name>
</gene>
<evidence type="ECO:0000256" key="3">
    <source>
        <dbReference type="ARBA" id="ARBA00022692"/>
    </source>
</evidence>
<dbReference type="OrthoDB" id="2355635at2"/>
<proteinExistence type="predicted"/>
<evidence type="ECO:0000256" key="2">
    <source>
        <dbReference type="ARBA" id="ARBA00022475"/>
    </source>
</evidence>
<evidence type="ECO:0000256" key="4">
    <source>
        <dbReference type="ARBA" id="ARBA00022989"/>
    </source>
</evidence>
<dbReference type="GO" id="GO:0005886">
    <property type="term" value="C:plasma membrane"/>
    <property type="evidence" value="ECO:0007669"/>
    <property type="project" value="UniProtKB-SubCell"/>
</dbReference>
<dbReference type="InterPro" id="IPR039072">
    <property type="entry name" value="ATP_synth_I_Bacilli"/>
</dbReference>
<evidence type="ECO:0000256" key="5">
    <source>
        <dbReference type="ARBA" id="ARBA00023136"/>
    </source>
</evidence>
<dbReference type="AlphaFoldDB" id="A0A161RJK8"/>
<dbReference type="Pfam" id="PF03899">
    <property type="entry name" value="ATP-synt_I"/>
    <property type="match status" value="1"/>
</dbReference>
<name>A0A161RJK8_9BACL</name>
<dbReference type="EMBL" id="LQNT01000009">
    <property type="protein sequence ID" value="KZE38428.1"/>
    <property type="molecule type" value="Genomic_DNA"/>
</dbReference>